<feature type="compositionally biased region" description="Basic and acidic residues" evidence="10">
    <location>
        <begin position="410"/>
        <end position="427"/>
    </location>
</feature>
<dbReference type="HOGENOM" id="CLU_023294_0_0_1"/>
<dbReference type="STRING" id="40296.A0A0A2KYR2"/>
<feature type="domain" description="RNA polymerase III Rpc82 C -terminal" evidence="11">
    <location>
        <begin position="177"/>
        <end position="461"/>
    </location>
</feature>
<keyword evidence="6 9" id="KW-0804">Transcription</keyword>
<feature type="compositionally biased region" description="Basic and acidic residues" evidence="10">
    <location>
        <begin position="229"/>
        <end position="242"/>
    </location>
</feature>
<feature type="compositionally biased region" description="Acidic residues" evidence="10">
    <location>
        <begin position="282"/>
        <end position="299"/>
    </location>
</feature>
<dbReference type="InterPro" id="IPR036388">
    <property type="entry name" value="WH-like_DNA-bd_sf"/>
</dbReference>
<keyword evidence="15" id="KW-1185">Reference proteome</keyword>
<evidence type="ECO:0000256" key="1">
    <source>
        <dbReference type="ARBA" id="ARBA00004123"/>
    </source>
</evidence>
<evidence type="ECO:0000313" key="14">
    <source>
        <dbReference type="EMBL" id="KGO72068.1"/>
    </source>
</evidence>
<comment type="function">
    <text evidence="8 9">DNA-dependent RNA polymerase catalyzes the transcription of DNA into RNA using the four ribonucleoside triphosphates as substrates. Specific core component of RNA polymerase III which synthesizes small RNAs, such as 5S rRNA and tRNAs.</text>
</comment>
<dbReference type="Gene3D" id="1.10.10.10">
    <property type="entry name" value="Winged helix-like DNA-binding domain superfamily/Winged helix DNA-binding domain"/>
    <property type="match status" value="2"/>
</dbReference>
<dbReference type="GO" id="GO:0003697">
    <property type="term" value="F:single-stranded DNA binding"/>
    <property type="evidence" value="ECO:0007669"/>
    <property type="project" value="UniProtKB-UniRule"/>
</dbReference>
<dbReference type="Proteomes" id="UP000030104">
    <property type="component" value="Unassembled WGS sequence"/>
</dbReference>
<feature type="compositionally biased region" description="Basic and acidic residues" evidence="10">
    <location>
        <begin position="162"/>
        <end position="171"/>
    </location>
</feature>
<evidence type="ECO:0000256" key="3">
    <source>
        <dbReference type="ARBA" id="ARBA00011206"/>
    </source>
</evidence>
<dbReference type="PANTHER" id="PTHR12949">
    <property type="entry name" value="RNA POLYMERASE III DNA DIRECTED -RELATED"/>
    <property type="match status" value="1"/>
</dbReference>
<dbReference type="InterPro" id="IPR008806">
    <property type="entry name" value="RNA_pol_III_Rpc82_C"/>
</dbReference>
<evidence type="ECO:0000256" key="2">
    <source>
        <dbReference type="ARBA" id="ARBA00006835"/>
    </source>
</evidence>
<dbReference type="OMA" id="KHRFVRH"/>
<name>A0A0A2KYR2_PENIT</name>
<dbReference type="GO" id="GO:0005666">
    <property type="term" value="C:RNA polymerase III complex"/>
    <property type="evidence" value="ECO:0007669"/>
    <property type="project" value="UniProtKB-UniRule"/>
</dbReference>
<dbReference type="PANTHER" id="PTHR12949:SF0">
    <property type="entry name" value="DNA-DIRECTED RNA POLYMERASE III SUBUNIT RPC3"/>
    <property type="match status" value="1"/>
</dbReference>
<feature type="region of interest" description="Disordered" evidence="10">
    <location>
        <begin position="229"/>
        <end position="301"/>
    </location>
</feature>
<feature type="region of interest" description="Disordered" evidence="10">
    <location>
        <begin position="133"/>
        <end position="172"/>
    </location>
</feature>
<evidence type="ECO:0000256" key="7">
    <source>
        <dbReference type="ARBA" id="ARBA00023242"/>
    </source>
</evidence>
<dbReference type="GO" id="GO:0006351">
    <property type="term" value="P:DNA-templated transcription"/>
    <property type="evidence" value="ECO:0007669"/>
    <property type="project" value="InterPro"/>
</dbReference>
<feature type="domain" description="RNA polymerase III subunit RPC82-related helix-turn-helix" evidence="12">
    <location>
        <begin position="8"/>
        <end position="65"/>
    </location>
</feature>
<dbReference type="Pfam" id="PF22536">
    <property type="entry name" value="WHD_POLR3C"/>
    <property type="match status" value="1"/>
</dbReference>
<dbReference type="InterPro" id="IPR039748">
    <property type="entry name" value="RPC3"/>
</dbReference>
<evidence type="ECO:0000256" key="4">
    <source>
        <dbReference type="ARBA" id="ARBA00016689"/>
    </source>
</evidence>
<reference evidence="14 15" key="1">
    <citation type="journal article" date="2015" name="Mol. Plant Microbe Interact.">
        <title>Genome, transcriptome, and functional analyses of Penicillium expansum provide new insights into secondary metabolism and pathogenicity.</title>
        <authorList>
            <person name="Ballester A.R."/>
            <person name="Marcet-Houben M."/>
            <person name="Levin E."/>
            <person name="Sela N."/>
            <person name="Selma-Lazaro C."/>
            <person name="Carmona L."/>
            <person name="Wisniewski M."/>
            <person name="Droby S."/>
            <person name="Gonzalez-Candelas L."/>
            <person name="Gabaldon T."/>
        </authorList>
    </citation>
    <scope>NUCLEOTIDE SEQUENCE [LARGE SCALE GENOMIC DNA]</scope>
    <source>
        <strain evidence="14 15">PHI-1</strain>
    </source>
</reference>
<evidence type="ECO:0000259" key="11">
    <source>
        <dbReference type="Pfam" id="PF05645"/>
    </source>
</evidence>
<comment type="similarity">
    <text evidence="2 9">Belongs to the RNA polymerase beta chain family.</text>
</comment>
<comment type="subcellular location">
    <subcellularLocation>
        <location evidence="1 9">Nucleus</location>
    </subcellularLocation>
</comment>
<proteinExistence type="inferred from homology"/>
<dbReference type="InterPro" id="IPR055207">
    <property type="entry name" value="POLR3C_WHD"/>
</dbReference>
<comment type="caution">
    <text evidence="14">The sequence shown here is derived from an EMBL/GenBank/DDBJ whole genome shotgun (WGS) entry which is preliminary data.</text>
</comment>
<feature type="domain" description="DNA-directed RNA polymerase III subunit RPC3 winged-helix" evidence="13">
    <location>
        <begin position="475"/>
        <end position="550"/>
    </location>
</feature>
<evidence type="ECO:0000256" key="10">
    <source>
        <dbReference type="SAM" id="MobiDB-lite"/>
    </source>
</evidence>
<gene>
    <name evidence="14" type="ORF">PITC_075340</name>
</gene>
<feature type="compositionally biased region" description="Polar residues" evidence="10">
    <location>
        <begin position="264"/>
        <end position="277"/>
    </location>
</feature>
<dbReference type="EMBL" id="JQGA01000901">
    <property type="protein sequence ID" value="KGO72068.1"/>
    <property type="molecule type" value="Genomic_DNA"/>
</dbReference>
<sequence length="637" mass="73154">MMSQCSAELCMLLIEDNFGELFARIFTVLQRYERLTLPRLKFYARLTDRQLHHGLSAMIQHHLIYHFTSLDDGNTYYEANPQAAYSLVRSGKILQLVETRLGEYAAQVLEAIMMLGHSSIAHLETLPELQSKRQHIPNGSNHDEIKPEEDGEKAEDSAAPNGDHDVSEKPVRLHPTLKSLASHGYIHRLREAHFQSPNDNWLDASRIIASRPDVKLMKGKQQASEIEEKAKELVKDRTEGDLSRGLIRNGLPQGAKRKRDHGNSESNQQAPNGTNGVNGDHVEDEEEEENDWSEDEDGLDSIPMDSNLIVRVNYEKLDVALRNMRFLELAEQDAPSASVEIYECLLRRIEYQTVRCRDSYEIPREGEEGEQYSAPIQLSSIVEDVDPHLDLAGCIGPMEPSTVPNRRGKRPLEDDTNGEHEDEPSGKNRAYEIDQHLSILSQPPLNLTTKHVISGLPTWRVAFRGMSRKLRQLELERMIESRYGDVALRVVRVLHSKGKLDEKRLQEISLLPFKDLRQTLASMQTGGFVDLQEVPRDAQRQPSKTIYLWYYDPDRVCSSILEDTYKAMSRCLQRIKFERIRERDFLEKTERTDVKGHEEEFLSEAELEHLRNWKAKEALLLAEVSRLDDMVAVFRDY</sequence>
<keyword evidence="7 9" id="KW-0539">Nucleus</keyword>
<organism evidence="14 15">
    <name type="scientific">Penicillium italicum</name>
    <name type="common">Blue mold</name>
    <dbReference type="NCBI Taxonomy" id="40296"/>
    <lineage>
        <taxon>Eukaryota</taxon>
        <taxon>Fungi</taxon>
        <taxon>Dikarya</taxon>
        <taxon>Ascomycota</taxon>
        <taxon>Pezizomycotina</taxon>
        <taxon>Eurotiomycetes</taxon>
        <taxon>Eurotiomycetidae</taxon>
        <taxon>Eurotiales</taxon>
        <taxon>Aspergillaceae</taxon>
        <taxon>Penicillium</taxon>
    </lineage>
</organism>
<accession>A0A0A2KYR2</accession>
<evidence type="ECO:0000256" key="9">
    <source>
        <dbReference type="RuleBase" id="RU367076"/>
    </source>
</evidence>
<evidence type="ECO:0000313" key="15">
    <source>
        <dbReference type="Proteomes" id="UP000030104"/>
    </source>
</evidence>
<dbReference type="Pfam" id="PF05645">
    <property type="entry name" value="RNA_pol_Rpc82"/>
    <property type="match status" value="1"/>
</dbReference>
<evidence type="ECO:0000259" key="13">
    <source>
        <dbReference type="Pfam" id="PF22536"/>
    </source>
</evidence>
<comment type="subunit">
    <text evidence="3 9">Component of the RNA polymerase III (Pol III) complex consisting of 17 subunits.</text>
</comment>
<dbReference type="InterPro" id="IPR013197">
    <property type="entry name" value="RNA_pol_III_RPC82-rel_HTH"/>
</dbReference>
<dbReference type="AlphaFoldDB" id="A0A0A2KYR2"/>
<evidence type="ECO:0000259" key="12">
    <source>
        <dbReference type="Pfam" id="PF08221"/>
    </source>
</evidence>
<feature type="region of interest" description="Disordered" evidence="10">
    <location>
        <begin position="397"/>
        <end position="427"/>
    </location>
</feature>
<evidence type="ECO:0000256" key="8">
    <source>
        <dbReference type="ARBA" id="ARBA00025127"/>
    </source>
</evidence>
<dbReference type="Pfam" id="PF08221">
    <property type="entry name" value="HTH_9"/>
    <property type="match status" value="1"/>
</dbReference>
<protein>
    <recommendedName>
        <fullName evidence="4 9">DNA-directed RNA polymerase III subunit RPC3</fullName>
        <shortName evidence="9">RNA polymerase III subunit C3</shortName>
    </recommendedName>
</protein>
<dbReference type="PhylomeDB" id="A0A0A2KYR2"/>
<evidence type="ECO:0000256" key="5">
    <source>
        <dbReference type="ARBA" id="ARBA00022478"/>
    </source>
</evidence>
<keyword evidence="5 9" id="KW-0240">DNA-directed RNA polymerase</keyword>
<evidence type="ECO:0000256" key="6">
    <source>
        <dbReference type="ARBA" id="ARBA00023163"/>
    </source>
</evidence>
<dbReference type="OrthoDB" id="272392at2759"/>